<sequence>MAQYDLQYSHLLVNPQYQHVAPNYPAYGQSPSPPEYYSPQYYPASPPQIEESVVPTSRTVYLGNIPAETTPEELLNHVHSGAVESLKMVPEKNCAFISFLNPNAAAHFYSDAIFKKLSLNSNDIKVGWGKSSPVSTQVSLAIAQDGASRNVYLGNLPEDLTQQQIHDELSAKFGAIDTIKLVKEKNIGFVHFLSVSTAIKVVQQLPLDPEWANRKVFYGKDRCAYISKTQQQNAAQYLGIAPGYEHLLVGADRELISTALAQQSAAAIAVATAAGGAGNAGNRTVYLGSVHPETTIEEICNVVRGGLLHHIKYIPEKHICFVTFVDPTAAAQFFATANLQGLAIHNKRLRIGWGKHSGPLPNAIAMAVTAGASRNVYIGNIGDNWPESKLRHDFSEYGEIEQINFLTEKSCAFVNFTNLANAIKAIENVKQKDEYKKFKINFGKDRCGNPFRQQQPQQYSHMMQQHVAQSQTGPQQHQPQFGMIPEGYILYDASRRDADEESMMHTADSLAGASTSPYNSSSRASPEPITADRAAATSGAAVEPAAAAAAMPGAVTSSSVESPRRVVVEDQPVVPLDEAKAAAAAAAAALSFGIVPVVAAK</sequence>
<keyword evidence="2" id="KW-1185">Reference proteome</keyword>
<protein>
    <submittedName>
        <fullName evidence="1">Uncharacterized protein</fullName>
    </submittedName>
</protein>
<name>A0ACB6V522_9ASCO</name>
<reference evidence="1 2" key="1">
    <citation type="journal article" date="2020" name="Front. Microbiol.">
        <title>Phenotypic and Genetic Characterization of the Cheese Ripening Yeast Geotrichum candidum.</title>
        <authorList>
            <person name="Perkins V."/>
            <person name="Vignola S."/>
            <person name="Lessard M.H."/>
            <person name="Plante P.L."/>
            <person name="Corbeil J."/>
            <person name="Dugat-Bony E."/>
            <person name="Frenette M."/>
            <person name="Labrie S."/>
        </authorList>
    </citation>
    <scope>NUCLEOTIDE SEQUENCE [LARGE SCALE GENOMIC DNA]</scope>
    <source>
        <strain evidence="1 2">LMA-1147</strain>
    </source>
</reference>
<comment type="caution">
    <text evidence="1">The sequence shown here is derived from an EMBL/GenBank/DDBJ whole genome shotgun (WGS) entry which is preliminary data.</text>
</comment>
<evidence type="ECO:0000313" key="1">
    <source>
        <dbReference type="EMBL" id="KAF5098291.1"/>
    </source>
</evidence>
<evidence type="ECO:0000313" key="2">
    <source>
        <dbReference type="Proteomes" id="UP000744676"/>
    </source>
</evidence>
<organism evidence="1 2">
    <name type="scientific">Geotrichum galactomycetum</name>
    <dbReference type="NCBI Taxonomy" id="27317"/>
    <lineage>
        <taxon>Eukaryota</taxon>
        <taxon>Fungi</taxon>
        <taxon>Dikarya</taxon>
        <taxon>Ascomycota</taxon>
        <taxon>Saccharomycotina</taxon>
        <taxon>Dipodascomycetes</taxon>
        <taxon>Dipodascales</taxon>
        <taxon>Dipodascaceae</taxon>
        <taxon>Geotrichum</taxon>
    </lineage>
</organism>
<dbReference type="Proteomes" id="UP000744676">
    <property type="component" value="Unassembled WGS sequence"/>
</dbReference>
<accession>A0ACB6V522</accession>
<gene>
    <name evidence="1" type="ORF">D0Z00_002091</name>
</gene>
<proteinExistence type="predicted"/>
<dbReference type="EMBL" id="QVQA01000049">
    <property type="protein sequence ID" value="KAF5098291.1"/>
    <property type="molecule type" value="Genomic_DNA"/>
</dbReference>